<sequence length="238" mass="26663">MKFFFVVCMLPVASSLNAQYSLGMTGLQTIPTADMQADGTFMGGANFLPEAMTPGYWDYDTGNYFVNMTFLPFLEVAYRCTLLHGEFENGNKWQQDRSVSLRLRPLKEGKWHPAIVLGSNDAFTSSELNMFAKVKGNRFFSSVYVVGTKHLLFGGHDLGLSLGGNIPFRKDAYHKGVFGGVSYRPAFLKPVVLMVEYDTEAVSVGAAARFFNHLSLHAFCYDFKALSAGIRYEFRCWK</sequence>
<name>A0ABR6KQQ3_9BACT</name>
<organism evidence="2 3">
    <name type="scientific">Parabacteroides faecis</name>
    <dbReference type="NCBI Taxonomy" id="1217282"/>
    <lineage>
        <taxon>Bacteria</taxon>
        <taxon>Pseudomonadati</taxon>
        <taxon>Bacteroidota</taxon>
        <taxon>Bacteroidia</taxon>
        <taxon>Bacteroidales</taxon>
        <taxon>Tannerellaceae</taxon>
        <taxon>Parabacteroides</taxon>
    </lineage>
</organism>
<evidence type="ECO:0000256" key="1">
    <source>
        <dbReference type="SAM" id="SignalP"/>
    </source>
</evidence>
<evidence type="ECO:0000313" key="3">
    <source>
        <dbReference type="Proteomes" id="UP000533637"/>
    </source>
</evidence>
<feature type="signal peptide" evidence="1">
    <location>
        <begin position="1"/>
        <end position="18"/>
    </location>
</feature>
<dbReference type="Proteomes" id="UP000533637">
    <property type="component" value="Unassembled WGS sequence"/>
</dbReference>
<evidence type="ECO:0000313" key="2">
    <source>
        <dbReference type="EMBL" id="MBB4623708.1"/>
    </source>
</evidence>
<keyword evidence="3" id="KW-1185">Reference proteome</keyword>
<dbReference type="EMBL" id="JACHOC010000007">
    <property type="protein sequence ID" value="MBB4623708.1"/>
    <property type="molecule type" value="Genomic_DNA"/>
</dbReference>
<keyword evidence="1" id="KW-0732">Signal</keyword>
<dbReference type="InterPro" id="IPR010344">
    <property type="entry name" value="YbjH"/>
</dbReference>
<comment type="caution">
    <text evidence="2">The sequence shown here is derived from an EMBL/GenBank/DDBJ whole genome shotgun (WGS) entry which is preliminary data.</text>
</comment>
<protein>
    <recommendedName>
        <fullName evidence="4">YjbH domain-containing protein</fullName>
    </recommendedName>
</protein>
<gene>
    <name evidence="2" type="ORF">GGQ57_003624</name>
</gene>
<feature type="chain" id="PRO_5047209124" description="YjbH domain-containing protein" evidence="1">
    <location>
        <begin position="19"/>
        <end position="238"/>
    </location>
</feature>
<proteinExistence type="predicted"/>
<reference evidence="2 3" key="1">
    <citation type="submission" date="2020-08" db="EMBL/GenBank/DDBJ databases">
        <title>Genomic Encyclopedia of Type Strains, Phase IV (KMG-IV): sequencing the most valuable type-strain genomes for metagenomic binning, comparative biology and taxonomic classification.</title>
        <authorList>
            <person name="Goeker M."/>
        </authorList>
    </citation>
    <scope>NUCLEOTIDE SEQUENCE [LARGE SCALE GENOMIC DNA]</scope>
    <source>
        <strain evidence="2 3">DSM 102983</strain>
    </source>
</reference>
<accession>A0ABR6KQQ3</accession>
<evidence type="ECO:0008006" key="4">
    <source>
        <dbReference type="Google" id="ProtNLM"/>
    </source>
</evidence>
<dbReference type="Pfam" id="PF06082">
    <property type="entry name" value="YjbH"/>
    <property type="match status" value="1"/>
</dbReference>